<dbReference type="HOGENOM" id="CLU_075908_0_0_1"/>
<dbReference type="SMART" id="SM01218">
    <property type="entry name" value="FoP_duplication"/>
    <property type="match status" value="1"/>
</dbReference>
<dbReference type="GO" id="GO:0005634">
    <property type="term" value="C:nucleus"/>
    <property type="evidence" value="ECO:0007669"/>
    <property type="project" value="TreeGrafter"/>
</dbReference>
<feature type="compositionally biased region" description="Basic and acidic residues" evidence="2">
    <location>
        <begin position="213"/>
        <end position="222"/>
    </location>
</feature>
<evidence type="ECO:0000256" key="1">
    <source>
        <dbReference type="ARBA" id="ARBA00022884"/>
    </source>
</evidence>
<feature type="compositionally biased region" description="Low complexity" evidence="2">
    <location>
        <begin position="178"/>
        <end position="190"/>
    </location>
</feature>
<name>G0NMM8_CAEBE</name>
<feature type="compositionally biased region" description="Basic residues" evidence="2">
    <location>
        <begin position="16"/>
        <end position="26"/>
    </location>
</feature>
<reference evidence="6" key="1">
    <citation type="submission" date="2011-07" db="EMBL/GenBank/DDBJ databases">
        <authorList>
            <consortium name="Caenorhabditis brenneri Sequencing and Analysis Consortium"/>
            <person name="Wilson R.K."/>
        </authorList>
    </citation>
    <scope>NUCLEOTIDE SEQUENCE [LARGE SCALE GENOMIC DNA]</scope>
    <source>
        <strain evidence="6">PB2801</strain>
    </source>
</reference>
<feature type="domain" description="RRM" evidence="3">
    <location>
        <begin position="85"/>
        <end position="155"/>
    </location>
</feature>
<dbReference type="SMART" id="SM00360">
    <property type="entry name" value="RRM"/>
    <property type="match status" value="1"/>
</dbReference>
<evidence type="ECO:0000259" key="4">
    <source>
        <dbReference type="SMART" id="SM01218"/>
    </source>
</evidence>
<organism evidence="6">
    <name type="scientific">Caenorhabditis brenneri</name>
    <name type="common">Nematode worm</name>
    <dbReference type="NCBI Taxonomy" id="135651"/>
    <lineage>
        <taxon>Eukaryota</taxon>
        <taxon>Metazoa</taxon>
        <taxon>Ecdysozoa</taxon>
        <taxon>Nematoda</taxon>
        <taxon>Chromadorea</taxon>
        <taxon>Rhabditida</taxon>
        <taxon>Rhabditina</taxon>
        <taxon>Rhabditomorpha</taxon>
        <taxon>Rhabditoidea</taxon>
        <taxon>Rhabditidae</taxon>
        <taxon>Peloderinae</taxon>
        <taxon>Caenorhabditis</taxon>
    </lineage>
</organism>
<dbReference type="InterPro" id="IPR012677">
    <property type="entry name" value="Nucleotide-bd_a/b_plait_sf"/>
</dbReference>
<dbReference type="InterPro" id="IPR035979">
    <property type="entry name" value="RBD_domain_sf"/>
</dbReference>
<dbReference type="PANTHER" id="PTHR19965:SF25">
    <property type="entry name" value="CHROMATIN TARGET OF PRMT1 PROTEIN C-TERMINAL DOMAIN-CONTAINING PROTEIN"/>
    <property type="match status" value="1"/>
</dbReference>
<evidence type="ECO:0000259" key="3">
    <source>
        <dbReference type="SMART" id="SM00360"/>
    </source>
</evidence>
<dbReference type="GO" id="GO:0003729">
    <property type="term" value="F:mRNA binding"/>
    <property type="evidence" value="ECO:0007669"/>
    <property type="project" value="TreeGrafter"/>
</dbReference>
<feature type="region of interest" description="Disordered" evidence="2">
    <location>
        <begin position="1"/>
        <end position="76"/>
    </location>
</feature>
<keyword evidence="6" id="KW-1185">Reference proteome</keyword>
<dbReference type="SUPFAM" id="SSF54928">
    <property type="entry name" value="RNA-binding domain, RBD"/>
    <property type="match status" value="1"/>
</dbReference>
<sequence length="235" mass="25014">MARPINIDAPLSAGIRRNKPGKKNFKRTAAPIKKSSMGVKKRFGGGAGKPSGARPIGGGAGRRQSGGGFKTLQRSIGSNDNREVRLNISNLAPSVLSKDLRQLFTDFRVKNVSVNFNEQGRAAGTGDLTCSKRDADRIIQSFAGVALDNREMKFAIIDTSNIASRVKFPAAPPRTAHRAPVPNRRPAGKPAGKGAGKPAGKPAGTKKGKKPKREPQVKKTVEELDAELDAYMAHA</sequence>
<dbReference type="PANTHER" id="PTHR19965">
    <property type="entry name" value="RNA AND EXPORT FACTOR BINDING PROTEIN"/>
    <property type="match status" value="1"/>
</dbReference>
<dbReference type="Gene3D" id="3.30.70.330">
    <property type="match status" value="1"/>
</dbReference>
<dbReference type="EMBL" id="GL379911">
    <property type="protein sequence ID" value="EGT34193.1"/>
    <property type="molecule type" value="Genomic_DNA"/>
</dbReference>
<keyword evidence="1" id="KW-0694">RNA-binding</keyword>
<dbReference type="InParanoid" id="G0NMM8"/>
<gene>
    <name evidence="5" type="ORF">CAEBREN_06776</name>
</gene>
<dbReference type="InterPro" id="IPR051229">
    <property type="entry name" value="ALYREF_mRNA_export"/>
</dbReference>
<feature type="domain" description="Chromatin target of PRMT1 protein C-terminal" evidence="4">
    <location>
        <begin position="172"/>
        <end position="235"/>
    </location>
</feature>
<protein>
    <recommendedName>
        <fullName evidence="7">Chromatin target of PRMT1 protein C-terminal domain-containing protein</fullName>
    </recommendedName>
</protein>
<dbReference type="Proteomes" id="UP000008068">
    <property type="component" value="Unassembled WGS sequence"/>
</dbReference>
<proteinExistence type="predicted"/>
<feature type="region of interest" description="Disordered" evidence="2">
    <location>
        <begin position="168"/>
        <end position="225"/>
    </location>
</feature>
<dbReference type="GO" id="GO:0006406">
    <property type="term" value="P:mRNA export from nucleus"/>
    <property type="evidence" value="ECO:0007669"/>
    <property type="project" value="TreeGrafter"/>
</dbReference>
<feature type="compositionally biased region" description="Gly residues" evidence="2">
    <location>
        <begin position="44"/>
        <end position="69"/>
    </location>
</feature>
<evidence type="ECO:0000313" key="6">
    <source>
        <dbReference type="Proteomes" id="UP000008068"/>
    </source>
</evidence>
<dbReference type="OrthoDB" id="1049195at2759"/>
<dbReference type="OMA" id="FAPYNID"/>
<evidence type="ECO:0000256" key="2">
    <source>
        <dbReference type="SAM" id="MobiDB-lite"/>
    </source>
</evidence>
<dbReference type="eggNOG" id="KOG0533">
    <property type="taxonomic scope" value="Eukaryota"/>
</dbReference>
<dbReference type="InterPro" id="IPR025715">
    <property type="entry name" value="FoP_C"/>
</dbReference>
<evidence type="ECO:0008006" key="7">
    <source>
        <dbReference type="Google" id="ProtNLM"/>
    </source>
</evidence>
<dbReference type="FunCoup" id="G0NMM8">
    <property type="interactions" value="2649"/>
</dbReference>
<dbReference type="STRING" id="135651.G0NMM8"/>
<accession>G0NMM8</accession>
<dbReference type="AlphaFoldDB" id="G0NMM8"/>
<dbReference type="Pfam" id="PF13865">
    <property type="entry name" value="FoP_duplication"/>
    <property type="match status" value="1"/>
</dbReference>
<evidence type="ECO:0000313" key="5">
    <source>
        <dbReference type="EMBL" id="EGT34193.1"/>
    </source>
</evidence>
<dbReference type="InterPro" id="IPR000504">
    <property type="entry name" value="RRM_dom"/>
</dbReference>